<dbReference type="Pfam" id="PF09811">
    <property type="entry name" value="Yae1_N"/>
    <property type="match status" value="1"/>
</dbReference>
<dbReference type="GO" id="GO:0005737">
    <property type="term" value="C:cytoplasm"/>
    <property type="evidence" value="ECO:0007669"/>
    <property type="project" value="UniProtKB-SubCell"/>
</dbReference>
<organism evidence="9 10">
    <name type="scientific">Trichosporon asahii var. asahii (strain CBS 8904)</name>
    <name type="common">Yeast</name>
    <dbReference type="NCBI Taxonomy" id="1220162"/>
    <lineage>
        <taxon>Eukaryota</taxon>
        <taxon>Fungi</taxon>
        <taxon>Dikarya</taxon>
        <taxon>Basidiomycota</taxon>
        <taxon>Agaricomycotina</taxon>
        <taxon>Tremellomycetes</taxon>
        <taxon>Trichosporonales</taxon>
        <taxon>Trichosporonaceae</taxon>
        <taxon>Trichosporon</taxon>
    </lineage>
</organism>
<comment type="similarity">
    <text evidence="3">Belongs to the YAE1 family.</text>
</comment>
<comment type="subcellular location">
    <subcellularLocation>
        <location evidence="2">Cytoplasm</location>
    </subcellularLocation>
    <subcellularLocation>
        <location evidence="1">Nucleus</location>
    </subcellularLocation>
</comment>
<evidence type="ECO:0000256" key="7">
    <source>
        <dbReference type="ARBA" id="ARBA00023242"/>
    </source>
</evidence>
<evidence type="ECO:0000256" key="5">
    <source>
        <dbReference type="ARBA" id="ARBA00018400"/>
    </source>
</evidence>
<evidence type="ECO:0000313" key="9">
    <source>
        <dbReference type="EMBL" id="EKD04741.1"/>
    </source>
</evidence>
<dbReference type="AlphaFoldDB" id="K1VVZ5"/>
<evidence type="ECO:0000256" key="6">
    <source>
        <dbReference type="ARBA" id="ARBA00022490"/>
    </source>
</evidence>
<sequence>MDEDDFFGGPTQGGAQDPLADAEYARIEQKYSDAGYREGITDGKMSTLQAGFDQSFATCVPLSRRMGQMRGAANALLSLATQAKADEQLIAELRALISKLSTVKRDDVLPIDHERIEHEKEHQQDDNGFEFAQIEQRELESLEDMMGNMGQKRAEPAVRGEELLDALEKELTEVQAKLGF</sequence>
<evidence type="ECO:0000256" key="2">
    <source>
        <dbReference type="ARBA" id="ARBA00004496"/>
    </source>
</evidence>
<keyword evidence="7" id="KW-0539">Nucleus</keyword>
<dbReference type="PANTHER" id="PTHR18829:SF0">
    <property type="entry name" value="PROTEIN YAE1 HOMOLOG"/>
    <property type="match status" value="1"/>
</dbReference>
<dbReference type="PANTHER" id="PTHR18829">
    <property type="entry name" value="PROTEIN YAE1 HOMOLOG"/>
    <property type="match status" value="1"/>
</dbReference>
<dbReference type="STRING" id="1220162.K1VVZ5"/>
<proteinExistence type="inferred from homology"/>
<dbReference type="OMA" id="TEEAGWA"/>
<accession>K1VVZ5</accession>
<evidence type="ECO:0000256" key="1">
    <source>
        <dbReference type="ARBA" id="ARBA00004123"/>
    </source>
</evidence>
<dbReference type="Proteomes" id="UP000006757">
    <property type="component" value="Unassembled WGS sequence"/>
</dbReference>
<dbReference type="InterPro" id="IPR038881">
    <property type="entry name" value="Yae1-like"/>
</dbReference>
<dbReference type="OrthoDB" id="20086at2759"/>
<protein>
    <recommendedName>
        <fullName evidence="5">Protein YAE1</fullName>
    </recommendedName>
    <alternativeName>
        <fullName evidence="4">Protein yae1</fullName>
    </alternativeName>
</protein>
<name>K1VVZ5_TRIAC</name>
<dbReference type="eggNOG" id="KOG4774">
    <property type="taxonomic scope" value="Eukaryota"/>
</dbReference>
<keyword evidence="6" id="KW-0963">Cytoplasm</keyword>
<dbReference type="GO" id="GO:0005634">
    <property type="term" value="C:nucleus"/>
    <property type="evidence" value="ECO:0007669"/>
    <property type="project" value="UniProtKB-SubCell"/>
</dbReference>
<dbReference type="InterPro" id="IPR019191">
    <property type="entry name" value="Essential_protein_Yae1_N"/>
</dbReference>
<dbReference type="InParanoid" id="K1VVZ5"/>
<dbReference type="EMBL" id="AMBO01000191">
    <property type="protein sequence ID" value="EKD04741.1"/>
    <property type="molecule type" value="Genomic_DNA"/>
</dbReference>
<evidence type="ECO:0000256" key="4">
    <source>
        <dbReference type="ARBA" id="ARBA00017286"/>
    </source>
</evidence>
<evidence type="ECO:0000313" key="10">
    <source>
        <dbReference type="Proteomes" id="UP000006757"/>
    </source>
</evidence>
<evidence type="ECO:0000256" key="3">
    <source>
        <dbReference type="ARBA" id="ARBA00007096"/>
    </source>
</evidence>
<evidence type="ECO:0000259" key="8">
    <source>
        <dbReference type="Pfam" id="PF09811"/>
    </source>
</evidence>
<keyword evidence="10" id="KW-1185">Reference proteome</keyword>
<gene>
    <name evidence="9" type="ORF">A1Q2_00971</name>
</gene>
<dbReference type="HOGENOM" id="CLU_091047_0_0_1"/>
<comment type="caution">
    <text evidence="9">The sequence shown here is derived from an EMBL/GenBank/DDBJ whole genome shotgun (WGS) entry which is preliminary data.</text>
</comment>
<reference evidence="9 10" key="1">
    <citation type="journal article" date="2012" name="Eukaryot. Cell">
        <title>Genome sequence of the Trichosporon asahii environmental strain CBS 8904.</title>
        <authorList>
            <person name="Yang R.Y."/>
            <person name="Li H.T."/>
            <person name="Zhu H."/>
            <person name="Zhou G.P."/>
            <person name="Wang M."/>
            <person name="Wang L."/>
        </authorList>
    </citation>
    <scope>NUCLEOTIDE SEQUENCE [LARGE SCALE GENOMIC DNA]</scope>
    <source>
        <strain evidence="9 10">CBS 8904</strain>
    </source>
</reference>
<feature type="domain" description="Essential protein Yae1 N-terminal" evidence="8">
    <location>
        <begin position="35"/>
        <end position="71"/>
    </location>
</feature>